<keyword evidence="6" id="KW-1185">Reference proteome</keyword>
<evidence type="ECO:0000256" key="1">
    <source>
        <dbReference type="ARBA" id="ARBA00007626"/>
    </source>
</evidence>
<feature type="compositionally biased region" description="Basic and acidic residues" evidence="4">
    <location>
        <begin position="76"/>
        <end position="89"/>
    </location>
</feature>
<sequence>MFLKLQYLDTNCSTFSLPARPQPTLELNFHELWSLTPFKKYKVLETVTRNGAVTNLNGVIHKHLHEKTSRAVVVREPKFDNQRSEKNPDGEPSEPTWDSSRTEGVKKSGKEIEGLRENVSLGNVRAKCSMKYGGCIPLILQALDTVQDLDEAFRPWEDTLSNKERSIILKEQSSWERAVEIFEWFKRKGCYELNVIHYNIMLRILGKARKWEHVESLWYEMCDRGISPVNSTYGTLIDVYSKGGLRKEAACWLETMKCQGMEPDEVTMGTVVQMYKKAGEFQKAEKFFKRWSLREHSKHEGTPITIAKGEEYAQVNVSLSSHTYNTLIDTYGKAGQQKEASETFGRMLREGLFQPQ</sequence>
<dbReference type="NCBIfam" id="TIGR00756">
    <property type="entry name" value="PPR"/>
    <property type="match status" value="3"/>
</dbReference>
<evidence type="ECO:0000313" key="6">
    <source>
        <dbReference type="Proteomes" id="UP001159364"/>
    </source>
</evidence>
<feature type="repeat" description="PPR" evidence="3">
    <location>
        <begin position="320"/>
        <end position="354"/>
    </location>
</feature>
<feature type="repeat" description="PPR" evidence="3">
    <location>
        <begin position="229"/>
        <end position="263"/>
    </location>
</feature>
<dbReference type="PANTHER" id="PTHR47933:SF10">
    <property type="entry name" value="OS03G0162900 PROTEIN"/>
    <property type="match status" value="1"/>
</dbReference>
<dbReference type="EMBL" id="JAIWQS010000005">
    <property type="protein sequence ID" value="KAJ8765441.1"/>
    <property type="molecule type" value="Genomic_DNA"/>
</dbReference>
<dbReference type="Gene3D" id="1.25.40.10">
    <property type="entry name" value="Tetratricopeptide repeat domain"/>
    <property type="match status" value="2"/>
</dbReference>
<feature type="region of interest" description="Disordered" evidence="4">
    <location>
        <begin position="76"/>
        <end position="109"/>
    </location>
</feature>
<feature type="repeat" description="PPR" evidence="3">
    <location>
        <begin position="194"/>
        <end position="228"/>
    </location>
</feature>
<organism evidence="5 6">
    <name type="scientific">Erythroxylum novogranatense</name>
    <dbReference type="NCBI Taxonomy" id="1862640"/>
    <lineage>
        <taxon>Eukaryota</taxon>
        <taxon>Viridiplantae</taxon>
        <taxon>Streptophyta</taxon>
        <taxon>Embryophyta</taxon>
        <taxon>Tracheophyta</taxon>
        <taxon>Spermatophyta</taxon>
        <taxon>Magnoliopsida</taxon>
        <taxon>eudicotyledons</taxon>
        <taxon>Gunneridae</taxon>
        <taxon>Pentapetalae</taxon>
        <taxon>rosids</taxon>
        <taxon>fabids</taxon>
        <taxon>Malpighiales</taxon>
        <taxon>Erythroxylaceae</taxon>
        <taxon>Erythroxylum</taxon>
    </lineage>
</organism>
<dbReference type="AlphaFoldDB" id="A0AAV8TF44"/>
<evidence type="ECO:0000313" key="5">
    <source>
        <dbReference type="EMBL" id="KAJ8765441.1"/>
    </source>
</evidence>
<dbReference type="Pfam" id="PF01535">
    <property type="entry name" value="PPR"/>
    <property type="match status" value="2"/>
</dbReference>
<dbReference type="InterPro" id="IPR051240">
    <property type="entry name" value="Mito_RNA-Proc/Resp"/>
</dbReference>
<dbReference type="InterPro" id="IPR011990">
    <property type="entry name" value="TPR-like_helical_dom_sf"/>
</dbReference>
<reference evidence="5 6" key="1">
    <citation type="submission" date="2021-09" db="EMBL/GenBank/DDBJ databases">
        <title>Genomic insights and catalytic innovation underlie evolution of tropane alkaloids biosynthesis.</title>
        <authorList>
            <person name="Wang Y.-J."/>
            <person name="Tian T."/>
            <person name="Huang J.-P."/>
            <person name="Huang S.-X."/>
        </authorList>
    </citation>
    <scope>NUCLEOTIDE SEQUENCE [LARGE SCALE GENOMIC DNA]</scope>
    <source>
        <strain evidence="5">KIB-2018</strain>
        <tissue evidence="5">Leaf</tissue>
    </source>
</reference>
<protein>
    <recommendedName>
        <fullName evidence="7">Pentatricopeptide repeat-containing protein</fullName>
    </recommendedName>
</protein>
<dbReference type="Pfam" id="PF13041">
    <property type="entry name" value="PPR_2"/>
    <property type="match status" value="1"/>
</dbReference>
<comment type="caution">
    <text evidence="5">The sequence shown here is derived from an EMBL/GenBank/DDBJ whole genome shotgun (WGS) entry which is preliminary data.</text>
</comment>
<dbReference type="InterPro" id="IPR002885">
    <property type="entry name" value="PPR_rpt"/>
</dbReference>
<evidence type="ECO:0000256" key="2">
    <source>
        <dbReference type="ARBA" id="ARBA00022737"/>
    </source>
</evidence>
<evidence type="ECO:0000256" key="4">
    <source>
        <dbReference type="SAM" id="MobiDB-lite"/>
    </source>
</evidence>
<evidence type="ECO:0000256" key="3">
    <source>
        <dbReference type="PROSITE-ProRule" id="PRU00708"/>
    </source>
</evidence>
<dbReference type="PANTHER" id="PTHR47933">
    <property type="entry name" value="PENTATRICOPEPTIDE REPEAT-CONTAINING PROTEIN 1, MITOCHONDRIAL"/>
    <property type="match status" value="1"/>
</dbReference>
<proteinExistence type="inferred from homology"/>
<comment type="similarity">
    <text evidence="1">Belongs to the PPR family. P subfamily.</text>
</comment>
<keyword evidence="2" id="KW-0677">Repeat</keyword>
<gene>
    <name evidence="5" type="ORF">K2173_013199</name>
</gene>
<accession>A0AAV8TF44</accession>
<feature type="compositionally biased region" description="Basic and acidic residues" evidence="4">
    <location>
        <begin position="100"/>
        <end position="109"/>
    </location>
</feature>
<dbReference type="Proteomes" id="UP001159364">
    <property type="component" value="Linkage Group LG05"/>
</dbReference>
<name>A0AAV8TF44_9ROSI</name>
<dbReference type="GO" id="GO:0003729">
    <property type="term" value="F:mRNA binding"/>
    <property type="evidence" value="ECO:0007669"/>
    <property type="project" value="TreeGrafter"/>
</dbReference>
<evidence type="ECO:0008006" key="7">
    <source>
        <dbReference type="Google" id="ProtNLM"/>
    </source>
</evidence>
<dbReference type="PROSITE" id="PS51375">
    <property type="entry name" value="PPR"/>
    <property type="match status" value="3"/>
</dbReference>